<feature type="region of interest" description="Disordered" evidence="1">
    <location>
        <begin position="1"/>
        <end position="48"/>
    </location>
</feature>
<protein>
    <submittedName>
        <fullName evidence="2">Uncharacterized protein</fullName>
    </submittedName>
</protein>
<reference evidence="2 3" key="1">
    <citation type="submission" date="2016-10" db="EMBL/GenBank/DDBJ databases">
        <authorList>
            <person name="de Groot N.N."/>
        </authorList>
    </citation>
    <scope>NUCLEOTIDE SEQUENCE [LARGE SCALE GENOMIC DNA]</scope>
    <source>
        <strain evidence="2 3">RK1</strain>
    </source>
</reference>
<dbReference type="AlphaFoldDB" id="A0A1I3V436"/>
<evidence type="ECO:0000313" key="3">
    <source>
        <dbReference type="Proteomes" id="UP000198670"/>
    </source>
</evidence>
<accession>A0A1I3V436</accession>
<name>A0A1I3V436_9SPHI</name>
<evidence type="ECO:0000256" key="1">
    <source>
        <dbReference type="SAM" id="MobiDB-lite"/>
    </source>
</evidence>
<keyword evidence="3" id="KW-1185">Reference proteome</keyword>
<dbReference type="Proteomes" id="UP000198670">
    <property type="component" value="Unassembled WGS sequence"/>
</dbReference>
<proteinExistence type="predicted"/>
<evidence type="ECO:0000313" key="2">
    <source>
        <dbReference type="EMBL" id="SFJ89713.1"/>
    </source>
</evidence>
<sequence>MAKKEEVKKVEDGVQGAPSDADTAFKEPDFGDSTFDEAPEGKHLEPEDPEWVNQIIESNQRVIDSNNEVIEAIKSFNDNAKDVVRDILHSANGKVETEEKKPEVVLNRKAKYVVASGKRFADKESGGIIREAGFDVSSFSPERLRNLLSQGIIEESK</sequence>
<dbReference type="RefSeq" id="WP_090632192.1">
    <property type="nucleotide sequence ID" value="NZ_FOQO01000015.1"/>
</dbReference>
<dbReference type="EMBL" id="FOQO01000015">
    <property type="protein sequence ID" value="SFJ89713.1"/>
    <property type="molecule type" value="Genomic_DNA"/>
</dbReference>
<feature type="compositionally biased region" description="Basic and acidic residues" evidence="1">
    <location>
        <begin position="1"/>
        <end position="12"/>
    </location>
</feature>
<gene>
    <name evidence="2" type="ORF">SAMN05444682_115169</name>
</gene>
<organism evidence="2 3">
    <name type="scientific">Parapedobacter indicus</name>
    <dbReference type="NCBI Taxonomy" id="1477437"/>
    <lineage>
        <taxon>Bacteria</taxon>
        <taxon>Pseudomonadati</taxon>
        <taxon>Bacteroidota</taxon>
        <taxon>Sphingobacteriia</taxon>
        <taxon>Sphingobacteriales</taxon>
        <taxon>Sphingobacteriaceae</taxon>
        <taxon>Parapedobacter</taxon>
    </lineage>
</organism>
<dbReference type="STRING" id="1477437.SAMN05444682_115169"/>